<dbReference type="PANTHER" id="PTHR35862">
    <property type="entry name" value="FELS-2 PROPHAGE PROTEIN"/>
    <property type="match status" value="1"/>
</dbReference>
<reference evidence="3" key="1">
    <citation type="submission" date="2023-06" db="EMBL/GenBank/DDBJ databases">
        <authorList>
            <person name="Zhang S."/>
        </authorList>
    </citation>
    <scope>NUCLEOTIDE SEQUENCE</scope>
    <source>
        <strain evidence="3">SG2303</strain>
    </source>
</reference>
<organism evidence="3 4">
    <name type="scientific">Crenobacter oryzisoli</name>
    <dbReference type="NCBI Taxonomy" id="3056844"/>
    <lineage>
        <taxon>Bacteria</taxon>
        <taxon>Pseudomonadati</taxon>
        <taxon>Pseudomonadota</taxon>
        <taxon>Betaproteobacteria</taxon>
        <taxon>Neisseriales</taxon>
        <taxon>Neisseriaceae</taxon>
        <taxon>Crenobacter</taxon>
    </lineage>
</organism>
<evidence type="ECO:0000259" key="2">
    <source>
        <dbReference type="Pfam" id="PF26079"/>
    </source>
</evidence>
<evidence type="ECO:0000313" key="3">
    <source>
        <dbReference type="EMBL" id="MDN0075600.1"/>
    </source>
</evidence>
<feature type="domain" description="Baseplate J-like C-terminal" evidence="2">
    <location>
        <begin position="220"/>
        <end position="288"/>
    </location>
</feature>
<dbReference type="PANTHER" id="PTHR35862:SF1">
    <property type="entry name" value="FELS-2 PROPHAGE PROTEIN"/>
    <property type="match status" value="1"/>
</dbReference>
<accession>A0ABT7XP72</accession>
<name>A0ABT7XP72_9NEIS</name>
<dbReference type="RefSeq" id="WP_289830234.1">
    <property type="nucleotide sequence ID" value="NZ_JAUEDK010000019.1"/>
</dbReference>
<dbReference type="Pfam" id="PF26078">
    <property type="entry name" value="Baseplate_J_M"/>
    <property type="match status" value="1"/>
</dbReference>
<protein>
    <submittedName>
        <fullName evidence="3">Baseplate J/gp47 family protein</fullName>
    </submittedName>
</protein>
<dbReference type="PIRSF" id="PIRSF020481">
    <property type="entry name" value="BAP"/>
    <property type="match status" value="1"/>
</dbReference>
<proteinExistence type="predicted"/>
<dbReference type="InterPro" id="IPR058530">
    <property type="entry name" value="Baseplate_J-like_C"/>
</dbReference>
<dbReference type="Pfam" id="PF26079">
    <property type="entry name" value="Baseplate_J_C"/>
    <property type="match status" value="1"/>
</dbReference>
<dbReference type="EMBL" id="JAUEDK010000019">
    <property type="protein sequence ID" value="MDN0075600.1"/>
    <property type="molecule type" value="Genomic_DNA"/>
</dbReference>
<dbReference type="Proteomes" id="UP001168540">
    <property type="component" value="Unassembled WGS sequence"/>
</dbReference>
<sequence>MSQLVDLSRLPPPDVLEPVDFDTLLAERKAAIVAQFPEDQRDAVRRTLELESEPLTKIARENAYREMLLRQRINEAALATMLAYAEGPDLDQIGARYKVARLELVPADLDAVPPVSAVMEGDPDFRERIQEAFDGLSVAGPKAAYRKFAREADPRVADVAVTSPAPAEVVVTVLSREGDGTASPDLLDKVRAYLSDEDRRPVADRLTVQSASIVNYRADAVLYLYPGPEAEPIKRAAEKALAAQVNQRRRLGQDIRRTKQTAVMHVEGVQRIELLAPAVDLVLDDHQAGYCTGYSVTIGGTDE</sequence>
<comment type="caution">
    <text evidence="3">The sequence shown here is derived from an EMBL/GenBank/DDBJ whole genome shotgun (WGS) entry which is preliminary data.</text>
</comment>
<dbReference type="InterPro" id="IPR052726">
    <property type="entry name" value="Phage_Baseplate_Hub"/>
</dbReference>
<dbReference type="InterPro" id="IPR014507">
    <property type="entry name" value="Baseplate_assembly_J_pred"/>
</dbReference>
<evidence type="ECO:0000259" key="1">
    <source>
        <dbReference type="Pfam" id="PF26078"/>
    </source>
</evidence>
<feature type="domain" description="Baseplate J-like central" evidence="1">
    <location>
        <begin position="138"/>
        <end position="209"/>
    </location>
</feature>
<keyword evidence="4" id="KW-1185">Reference proteome</keyword>
<evidence type="ECO:0000313" key="4">
    <source>
        <dbReference type="Proteomes" id="UP001168540"/>
    </source>
</evidence>
<gene>
    <name evidence="3" type="ORF">QU481_11925</name>
</gene>
<dbReference type="InterPro" id="IPR058531">
    <property type="entry name" value="Baseplate_J_M"/>
</dbReference>